<feature type="domain" description="Siphovirus-type tail component RIFT-related" evidence="1">
    <location>
        <begin position="38"/>
        <end position="127"/>
    </location>
</feature>
<evidence type="ECO:0000313" key="2">
    <source>
        <dbReference type="EMBL" id="MDZ5759337.1"/>
    </source>
</evidence>
<evidence type="ECO:0000259" key="1">
    <source>
        <dbReference type="Pfam" id="PF05709"/>
    </source>
</evidence>
<dbReference type="Pfam" id="PF05709">
    <property type="entry name" value="Sipho_tail"/>
    <property type="match status" value="1"/>
</dbReference>
<accession>A0AAW9JS49</accession>
<organism evidence="2 3">
    <name type="scientific">Carnobacterium maltaromaticum</name>
    <name type="common">Carnobacterium piscicola</name>
    <dbReference type="NCBI Taxonomy" id="2751"/>
    <lineage>
        <taxon>Bacteria</taxon>
        <taxon>Bacillati</taxon>
        <taxon>Bacillota</taxon>
        <taxon>Bacilli</taxon>
        <taxon>Lactobacillales</taxon>
        <taxon>Carnobacteriaceae</taxon>
        <taxon>Carnobacterium</taxon>
    </lineage>
</organism>
<dbReference type="Proteomes" id="UP001290462">
    <property type="component" value="Unassembled WGS sequence"/>
</dbReference>
<evidence type="ECO:0000313" key="3">
    <source>
        <dbReference type="Proteomes" id="UP001290462"/>
    </source>
</evidence>
<dbReference type="InterPro" id="IPR008841">
    <property type="entry name" value="Siphovirus-type_tail_N"/>
</dbReference>
<gene>
    <name evidence="2" type="ORF">RAK27_11750</name>
</gene>
<reference evidence="2" key="1">
    <citation type="submission" date="2023-08" db="EMBL/GenBank/DDBJ databases">
        <title>Genomic characterization of piscicolin 126 produced by Carnobacterium maltaromaticum CM22 strain isolated from salmon (Salmo salar).</title>
        <authorList>
            <person name="Gonzalez-Gragera E."/>
            <person name="Garcia-Lopez J.D."/>
            <person name="Teso-Perez C."/>
            <person name="Gimenez-Hernandez I."/>
            <person name="Peralta-Sanchez J.M."/>
            <person name="Valdivia E."/>
            <person name="Montalban-Lopez M."/>
            <person name="Martin-Platero A.M."/>
            <person name="Banos A."/>
            <person name="Martinez-Bueno M."/>
        </authorList>
    </citation>
    <scope>NUCLEOTIDE SEQUENCE</scope>
    <source>
        <strain evidence="2">CM22</strain>
    </source>
</reference>
<dbReference type="EMBL" id="JAVBVO010000003">
    <property type="protein sequence ID" value="MDZ5759337.1"/>
    <property type="molecule type" value="Genomic_DNA"/>
</dbReference>
<protein>
    <submittedName>
        <fullName evidence="2">Phage tail family protein</fullName>
    </submittedName>
</protein>
<dbReference type="AlphaFoldDB" id="A0AAW9JS49"/>
<dbReference type="RefSeq" id="WP_322809181.1">
    <property type="nucleotide sequence ID" value="NZ_JAVBVO010000003.1"/>
</dbReference>
<name>A0AAW9JS49_CARML</name>
<sequence length="273" mass="31598">MKDRTLKILKNGRETDQTELSGLHFLDCVISAPNLIAEYEVFQGVDGDQDNGARYGPRTVTANYYFETIDGFDYELACHEVWRAFFDKEPYYIIDSVNPGMKMLVRPKPFEFSRLNLMDMKFTIEFDLFKGFRESLLTSTNPKLFTEEAWQFGMNLLTADDLTYTHSTNRFLIYNPSDTVISPFQHHELDITLTCEGNPAITNKTTNDYFEYNQNLSKSDVLLLTKVSRFLNDKPCGRNTNHGVITLAKGWNEIEVSRCSNLTITFDFSFLYF</sequence>
<comment type="caution">
    <text evidence="2">The sequence shown here is derived from an EMBL/GenBank/DDBJ whole genome shotgun (WGS) entry which is preliminary data.</text>
</comment>
<proteinExistence type="predicted"/>